<accession>A0ABT3XXN2</accession>
<keyword evidence="2" id="KW-1185">Reference proteome</keyword>
<dbReference type="Proteomes" id="UP001073122">
    <property type="component" value="Unassembled WGS sequence"/>
</dbReference>
<dbReference type="EMBL" id="JAOVZW010000034">
    <property type="protein sequence ID" value="MCX8526430.1"/>
    <property type="molecule type" value="Genomic_DNA"/>
</dbReference>
<proteinExistence type="predicted"/>
<evidence type="ECO:0000313" key="1">
    <source>
        <dbReference type="EMBL" id="MCX8526430.1"/>
    </source>
</evidence>
<evidence type="ECO:0000313" key="2">
    <source>
        <dbReference type="Proteomes" id="UP001073122"/>
    </source>
</evidence>
<protein>
    <submittedName>
        <fullName evidence="1">Uncharacterized protein</fullName>
    </submittedName>
</protein>
<sequence>MGKLFLSSVSKIILKYAGNLSYNYLITINYCRVFHFANGFSAIVSDDANGRSSACTS</sequence>
<name>A0ABT3XXN2_9FLAO</name>
<comment type="caution">
    <text evidence="1">The sequence shown here is derived from an EMBL/GenBank/DDBJ whole genome shotgun (WGS) entry which is preliminary data.</text>
</comment>
<gene>
    <name evidence="1" type="ORF">OF897_21155</name>
</gene>
<dbReference type="RefSeq" id="WP_267267658.1">
    <property type="nucleotide sequence ID" value="NZ_JAOVZW010000034.1"/>
</dbReference>
<reference evidence="1" key="1">
    <citation type="submission" date="2022-10" db="EMBL/GenBank/DDBJ databases">
        <title>Chryseobacterium sp. nov., a novel bacterial species.</title>
        <authorList>
            <person name="Cao Y."/>
        </authorList>
    </citation>
    <scope>NUCLEOTIDE SEQUENCE</scope>
    <source>
        <strain evidence="1">CCTCC AB2015118</strain>
    </source>
</reference>
<organism evidence="1 2">
    <name type="scientific">Chryseobacterium formosus</name>
    <dbReference type="NCBI Taxonomy" id="1537363"/>
    <lineage>
        <taxon>Bacteria</taxon>
        <taxon>Pseudomonadati</taxon>
        <taxon>Bacteroidota</taxon>
        <taxon>Flavobacteriia</taxon>
        <taxon>Flavobacteriales</taxon>
        <taxon>Weeksellaceae</taxon>
        <taxon>Chryseobacterium group</taxon>
        <taxon>Chryseobacterium</taxon>
    </lineage>
</organism>